<sequence>MKNFNWLQNLIEISCENNYSYSILNKSNDEKNDKCEQNNVNGQIKLIYTFLFVNPYEILFDNNSKNNDVELYLDTRFTDNEVETMTREIEIYYPKYEKYKDISVYVSLCEFVELFYDKDIEKFKRYKEFQIERFPQSNDIFFKHYRMMFMILCSNLENTTFKNNKFYRKFLRYFKNIYQNFKKLDELFDYQILYKFIIYNLNNNFLIIKKFKSFLKENEFEKGYENEIEKGYEKEIENGCKKEFEEGFLRFLYDLKDQEFKNGLKVNELIYEFLERFKGFMCDVFKIKNLRKYELGTVSENELQIFIKKNLKNNFKKVELIGKKLKTVIKKENYKLAEDIDNIICFSYVVSLLPKYANSLFY</sequence>
<dbReference type="AlphaFoldDB" id="A0A1X0QGL3"/>
<evidence type="ECO:0000313" key="2">
    <source>
        <dbReference type="Proteomes" id="UP000192501"/>
    </source>
</evidence>
<reference evidence="1 2" key="1">
    <citation type="journal article" date="2017" name="Environ. Microbiol.">
        <title>Decay of the glycolytic pathway and adaptation to intranuclear parasitism within Enterocytozoonidae microsporidia.</title>
        <authorList>
            <person name="Wiredu Boakye D."/>
            <person name="Jaroenlak P."/>
            <person name="Prachumwat A."/>
            <person name="Williams T.A."/>
            <person name="Bateman K.S."/>
            <person name="Itsathitphaisarn O."/>
            <person name="Sritunyalucksana K."/>
            <person name="Paszkiewicz K.H."/>
            <person name="Moore K.A."/>
            <person name="Stentiford G.D."/>
            <person name="Williams B.A."/>
        </authorList>
    </citation>
    <scope>NUCLEOTIDE SEQUENCE [LARGE SCALE GENOMIC DNA]</scope>
    <source>
        <strain evidence="2">canceri</strain>
    </source>
</reference>
<comment type="caution">
    <text evidence="1">The sequence shown here is derived from an EMBL/GenBank/DDBJ whole genome shotgun (WGS) entry which is preliminary data.</text>
</comment>
<evidence type="ECO:0000313" key="1">
    <source>
        <dbReference type="EMBL" id="ORD98901.1"/>
    </source>
</evidence>
<organism evidence="1 2">
    <name type="scientific">Hepatospora eriocheir</name>
    <dbReference type="NCBI Taxonomy" id="1081669"/>
    <lineage>
        <taxon>Eukaryota</taxon>
        <taxon>Fungi</taxon>
        <taxon>Fungi incertae sedis</taxon>
        <taxon>Microsporidia</taxon>
        <taxon>Hepatosporidae</taxon>
        <taxon>Hepatospora</taxon>
    </lineage>
</organism>
<dbReference type="EMBL" id="LTAI01000394">
    <property type="protein sequence ID" value="ORD98901.1"/>
    <property type="molecule type" value="Genomic_DNA"/>
</dbReference>
<gene>
    <name evidence="1" type="ORF">A0H76_1752</name>
</gene>
<dbReference type="VEuPathDB" id="MicrosporidiaDB:A0H76_1752"/>
<name>A0A1X0QGL3_9MICR</name>
<proteinExistence type="predicted"/>
<dbReference type="VEuPathDB" id="MicrosporidiaDB:HERIO_466"/>
<dbReference type="Proteomes" id="UP000192501">
    <property type="component" value="Unassembled WGS sequence"/>
</dbReference>
<protein>
    <submittedName>
        <fullName evidence="1">Uncharacterized protein</fullName>
    </submittedName>
</protein>
<accession>A0A1X0QGL3</accession>